<dbReference type="Pfam" id="PF13086">
    <property type="entry name" value="AAA_11"/>
    <property type="match status" value="1"/>
</dbReference>
<protein>
    <recommendedName>
        <fullName evidence="1">DNA2/NAM7 helicase helicase domain-containing protein</fullName>
    </recommendedName>
</protein>
<dbReference type="SUPFAM" id="SSF52540">
    <property type="entry name" value="P-loop containing nucleoside triphosphate hydrolases"/>
    <property type="match status" value="1"/>
</dbReference>
<accession>A0A9P5XK57</accession>
<evidence type="ECO:0000313" key="2">
    <source>
        <dbReference type="EMBL" id="KAF9451889.1"/>
    </source>
</evidence>
<sequence>MAHEDRTTSFAGRLLHLKGCMAQLEVSGGSDTIGRSHLRSAEAPRTKILLKAIQNANIFLSLPFVRDIWFPATAEPPLDTFSNPIPLSSDIRLLNVSQRLAVEAVLSNEPSQRLVLIQEPPGTGKTTVIAAAVTSIMTVPDYTERNI</sequence>
<dbReference type="AlphaFoldDB" id="A0A9P5XK57"/>
<dbReference type="Proteomes" id="UP000807342">
    <property type="component" value="Unassembled WGS sequence"/>
</dbReference>
<dbReference type="OrthoDB" id="6513042at2759"/>
<proteinExistence type="predicted"/>
<name>A0A9P5XK57_9AGAR</name>
<comment type="caution">
    <text evidence="2">The sequence shown here is derived from an EMBL/GenBank/DDBJ whole genome shotgun (WGS) entry which is preliminary data.</text>
</comment>
<reference evidence="2" key="1">
    <citation type="submission" date="2020-11" db="EMBL/GenBank/DDBJ databases">
        <authorList>
            <consortium name="DOE Joint Genome Institute"/>
            <person name="Ahrendt S."/>
            <person name="Riley R."/>
            <person name="Andreopoulos W."/>
            <person name="Labutti K."/>
            <person name="Pangilinan J."/>
            <person name="Ruiz-Duenas F.J."/>
            <person name="Barrasa J.M."/>
            <person name="Sanchez-Garcia M."/>
            <person name="Camarero S."/>
            <person name="Miyauchi S."/>
            <person name="Serrano A."/>
            <person name="Linde D."/>
            <person name="Babiker R."/>
            <person name="Drula E."/>
            <person name="Ayuso-Fernandez I."/>
            <person name="Pacheco R."/>
            <person name="Padilla G."/>
            <person name="Ferreira P."/>
            <person name="Barriuso J."/>
            <person name="Kellner H."/>
            <person name="Castanera R."/>
            <person name="Alfaro M."/>
            <person name="Ramirez L."/>
            <person name="Pisabarro A.G."/>
            <person name="Kuo A."/>
            <person name="Tritt A."/>
            <person name="Lipzen A."/>
            <person name="He G."/>
            <person name="Yan M."/>
            <person name="Ng V."/>
            <person name="Cullen D."/>
            <person name="Martin F."/>
            <person name="Rosso M.-N."/>
            <person name="Henrissat B."/>
            <person name="Hibbett D."/>
            <person name="Martinez A.T."/>
            <person name="Grigoriev I.V."/>
        </authorList>
    </citation>
    <scope>NUCLEOTIDE SEQUENCE</scope>
    <source>
        <strain evidence="2">MF-IS2</strain>
    </source>
</reference>
<evidence type="ECO:0000259" key="1">
    <source>
        <dbReference type="Pfam" id="PF13086"/>
    </source>
</evidence>
<dbReference type="InterPro" id="IPR027417">
    <property type="entry name" value="P-loop_NTPase"/>
</dbReference>
<keyword evidence="3" id="KW-1185">Reference proteome</keyword>
<dbReference type="EMBL" id="MU151078">
    <property type="protein sequence ID" value="KAF9451889.1"/>
    <property type="molecule type" value="Genomic_DNA"/>
</dbReference>
<organism evidence="2 3">
    <name type="scientific">Macrolepiota fuliginosa MF-IS2</name>
    <dbReference type="NCBI Taxonomy" id="1400762"/>
    <lineage>
        <taxon>Eukaryota</taxon>
        <taxon>Fungi</taxon>
        <taxon>Dikarya</taxon>
        <taxon>Basidiomycota</taxon>
        <taxon>Agaricomycotina</taxon>
        <taxon>Agaricomycetes</taxon>
        <taxon>Agaricomycetidae</taxon>
        <taxon>Agaricales</taxon>
        <taxon>Agaricineae</taxon>
        <taxon>Agaricaceae</taxon>
        <taxon>Macrolepiota</taxon>
    </lineage>
</organism>
<dbReference type="Gene3D" id="3.40.50.300">
    <property type="entry name" value="P-loop containing nucleotide triphosphate hydrolases"/>
    <property type="match status" value="1"/>
</dbReference>
<feature type="domain" description="DNA2/NAM7 helicase helicase" evidence="1">
    <location>
        <begin position="94"/>
        <end position="136"/>
    </location>
</feature>
<evidence type="ECO:0000313" key="3">
    <source>
        <dbReference type="Proteomes" id="UP000807342"/>
    </source>
</evidence>
<dbReference type="GO" id="GO:0004386">
    <property type="term" value="F:helicase activity"/>
    <property type="evidence" value="ECO:0007669"/>
    <property type="project" value="InterPro"/>
</dbReference>
<dbReference type="InterPro" id="IPR041677">
    <property type="entry name" value="DNA2/NAM7_AAA_11"/>
</dbReference>
<gene>
    <name evidence="2" type="ORF">P691DRAFT_772741</name>
</gene>